<proteinExistence type="inferred from homology"/>
<dbReference type="AlphaFoldDB" id="A0A0J1L1M9"/>
<feature type="domain" description="RadC-like JAB" evidence="3">
    <location>
        <begin position="93"/>
        <end position="209"/>
    </location>
</feature>
<dbReference type="PANTHER" id="PTHR30471:SF3">
    <property type="entry name" value="UPF0758 PROTEIN YEES-RELATED"/>
    <property type="match status" value="1"/>
</dbReference>
<gene>
    <name evidence="4" type="ORF">ABW02_20695</name>
</gene>
<keyword evidence="2" id="KW-0645">Protease</keyword>
<evidence type="ECO:0000256" key="1">
    <source>
        <dbReference type="ARBA" id="ARBA00010243"/>
    </source>
</evidence>
<comment type="caution">
    <text evidence="4">The sequence shown here is derived from an EMBL/GenBank/DDBJ whole genome shotgun (WGS) entry which is preliminary data.</text>
</comment>
<keyword evidence="2" id="KW-0482">Metalloprotease</keyword>
<dbReference type="InterPro" id="IPR001405">
    <property type="entry name" value="UPF0758"/>
</dbReference>
<dbReference type="InterPro" id="IPR025657">
    <property type="entry name" value="RadC_JAB"/>
</dbReference>
<keyword evidence="5" id="KW-1185">Reference proteome</keyword>
<dbReference type="Gene3D" id="3.40.140.10">
    <property type="entry name" value="Cytidine Deaminase, domain 2"/>
    <property type="match status" value="1"/>
</dbReference>
<reference evidence="4 5" key="1">
    <citation type="submission" date="2015-05" db="EMBL/GenBank/DDBJ databases">
        <title>Whole genome sequence and identification of bacterial endophytes from Costus igneus.</title>
        <authorList>
            <person name="Lee Y.P."/>
            <person name="Gan H.M."/>
            <person name="Eng W."/>
            <person name="Wheatley M.S."/>
            <person name="Caraballo A."/>
            <person name="Polter S."/>
            <person name="Savka M.A."/>
            <person name="Hudson A.O."/>
        </authorList>
    </citation>
    <scope>NUCLEOTIDE SEQUENCE [LARGE SCALE GENOMIC DNA]</scope>
    <source>
        <strain evidence="4 5">RIT379</strain>
    </source>
</reference>
<dbReference type="EMBL" id="LDPH01000028">
    <property type="protein sequence ID" value="KLV22900.1"/>
    <property type="molecule type" value="Genomic_DNA"/>
</dbReference>
<protein>
    <recommendedName>
        <fullName evidence="3">RadC-like JAB domain-containing protein</fullName>
    </recommendedName>
</protein>
<dbReference type="OrthoDB" id="9804482at2"/>
<evidence type="ECO:0000313" key="4">
    <source>
        <dbReference type="EMBL" id="KLV22900.1"/>
    </source>
</evidence>
<dbReference type="RefSeq" id="WP_047944157.1">
    <property type="nucleotide sequence ID" value="NZ_LDPH01000028.1"/>
</dbReference>
<accession>A0A0J1L1M9</accession>
<dbReference type="Proteomes" id="UP000036045">
    <property type="component" value="Unassembled WGS sequence"/>
</dbReference>
<organism evidence="4 5">
    <name type="scientific">Niallia circulans</name>
    <name type="common">Bacillus circulans</name>
    <dbReference type="NCBI Taxonomy" id="1397"/>
    <lineage>
        <taxon>Bacteria</taxon>
        <taxon>Bacillati</taxon>
        <taxon>Bacillota</taxon>
        <taxon>Bacilli</taxon>
        <taxon>Bacillales</taxon>
        <taxon>Bacillaceae</taxon>
        <taxon>Niallia</taxon>
    </lineage>
</organism>
<dbReference type="GO" id="GO:0008237">
    <property type="term" value="F:metallopeptidase activity"/>
    <property type="evidence" value="ECO:0007669"/>
    <property type="project" value="UniProtKB-KW"/>
</dbReference>
<evidence type="ECO:0000259" key="3">
    <source>
        <dbReference type="Pfam" id="PF04002"/>
    </source>
</evidence>
<evidence type="ECO:0000256" key="2">
    <source>
        <dbReference type="ARBA" id="ARBA00023049"/>
    </source>
</evidence>
<comment type="similarity">
    <text evidence="1">Belongs to the UPF0758 family.</text>
</comment>
<dbReference type="Pfam" id="PF04002">
    <property type="entry name" value="RadC"/>
    <property type="match status" value="1"/>
</dbReference>
<name>A0A0J1L1M9_NIACI</name>
<dbReference type="PANTHER" id="PTHR30471">
    <property type="entry name" value="DNA REPAIR PROTEIN RADC"/>
    <property type="match status" value="1"/>
</dbReference>
<evidence type="ECO:0000313" key="5">
    <source>
        <dbReference type="Proteomes" id="UP000036045"/>
    </source>
</evidence>
<keyword evidence="2" id="KW-0378">Hydrolase</keyword>
<sequence length="219" mass="24895">MSRYNDAKEYIKYFGENDTSFPHLLAIIVGETVCDSTIDTLGELGLSGISQLSEEELLKFEGITTETFFRIKALNGILNMVPKFDWQSEFKISSKFDVIEYVRDIRYKQDSQLDLLFLNKNNVVIGRQNIVKGTRTLNKDLVHLAFRQAIKRNASKIVVCSNEPAGYAVLKDEDYSLFDYFLSISNLMNVEVLDHIILGKKMCVSIAEEITNKSKGELA</sequence>
<dbReference type="PATRIC" id="fig|1397.4.peg.2902"/>